<feature type="transmembrane region" description="Helical" evidence="1">
    <location>
        <begin position="69"/>
        <end position="89"/>
    </location>
</feature>
<dbReference type="OrthoDB" id="204587at2759"/>
<proteinExistence type="predicted"/>
<accession>A0A9W7AF49</accession>
<gene>
    <name evidence="2" type="ORF">TrRE_jg6289</name>
</gene>
<dbReference type="AlphaFoldDB" id="A0A9W7AF49"/>
<feature type="transmembrane region" description="Helical" evidence="1">
    <location>
        <begin position="36"/>
        <end position="57"/>
    </location>
</feature>
<evidence type="ECO:0000313" key="3">
    <source>
        <dbReference type="Proteomes" id="UP001165082"/>
    </source>
</evidence>
<evidence type="ECO:0000256" key="1">
    <source>
        <dbReference type="SAM" id="Phobius"/>
    </source>
</evidence>
<keyword evidence="1" id="KW-0812">Transmembrane</keyword>
<feature type="transmembrane region" description="Helical" evidence="1">
    <location>
        <begin position="101"/>
        <end position="122"/>
    </location>
</feature>
<keyword evidence="1" id="KW-1133">Transmembrane helix</keyword>
<protein>
    <submittedName>
        <fullName evidence="2">Uncharacterized protein</fullName>
    </submittedName>
</protein>
<feature type="non-terminal residue" evidence="2">
    <location>
        <position position="1"/>
    </location>
</feature>
<dbReference type="EMBL" id="BRXZ01001367">
    <property type="protein sequence ID" value="GMH69451.1"/>
    <property type="molecule type" value="Genomic_DNA"/>
</dbReference>
<reference evidence="2" key="1">
    <citation type="submission" date="2022-07" db="EMBL/GenBank/DDBJ databases">
        <title>Genome analysis of Parmales, a sister group of diatoms, reveals the evolutionary specialization of diatoms from phago-mixotrophs to photoautotrophs.</title>
        <authorList>
            <person name="Ban H."/>
            <person name="Sato S."/>
            <person name="Yoshikawa S."/>
            <person name="Kazumasa Y."/>
            <person name="Nakamura Y."/>
            <person name="Ichinomiya M."/>
            <person name="Saitoh K."/>
            <person name="Sato N."/>
            <person name="Blanc-Mathieu R."/>
            <person name="Endo H."/>
            <person name="Kuwata A."/>
            <person name="Ogata H."/>
        </authorList>
    </citation>
    <scope>NUCLEOTIDE SEQUENCE</scope>
</reference>
<dbReference type="Proteomes" id="UP001165082">
    <property type="component" value="Unassembled WGS sequence"/>
</dbReference>
<keyword evidence="1" id="KW-0472">Membrane</keyword>
<organism evidence="2 3">
    <name type="scientific">Triparma retinervis</name>
    <dbReference type="NCBI Taxonomy" id="2557542"/>
    <lineage>
        <taxon>Eukaryota</taxon>
        <taxon>Sar</taxon>
        <taxon>Stramenopiles</taxon>
        <taxon>Ochrophyta</taxon>
        <taxon>Bolidophyceae</taxon>
        <taxon>Parmales</taxon>
        <taxon>Triparmaceae</taxon>
        <taxon>Triparma</taxon>
    </lineage>
</organism>
<name>A0A9W7AF49_9STRA</name>
<evidence type="ECO:0000313" key="2">
    <source>
        <dbReference type="EMBL" id="GMH69451.1"/>
    </source>
</evidence>
<keyword evidence="3" id="KW-1185">Reference proteome</keyword>
<comment type="caution">
    <text evidence="2">The sequence shown here is derived from an EMBL/GenBank/DDBJ whole genome shotgun (WGS) entry which is preliminary data.</text>
</comment>
<sequence length="129" mass="14347">MAADKRAPRSVTLGSHAPPLLPVKSFKRKAHSLSRWLRLSFFLLGLASPIVSMYSFVNPHDDAGARRESWAWGGLLSWMFSQTCLHIAAYSDPFKADREKWFGSLCGLLVALPGVFSGWVLWHSGELTS</sequence>